<dbReference type="NCBIfam" id="TIGR01414">
    <property type="entry name" value="autotrans_barl"/>
    <property type="match status" value="1"/>
</dbReference>
<dbReference type="SUPFAM" id="SSF51126">
    <property type="entry name" value="Pectin lyase-like"/>
    <property type="match status" value="1"/>
</dbReference>
<feature type="domain" description="Autotransporter" evidence="1">
    <location>
        <begin position="753"/>
        <end position="1035"/>
    </location>
</feature>
<dbReference type="InterPro" id="IPR011050">
    <property type="entry name" value="Pectin_lyase_fold/virulence"/>
</dbReference>
<dbReference type="Gene3D" id="2.160.20.20">
    <property type="match status" value="1"/>
</dbReference>
<dbReference type="CDD" id="cd01344">
    <property type="entry name" value="PL2_Passenger_AT"/>
    <property type="match status" value="1"/>
</dbReference>
<dbReference type="PROSITE" id="PS51208">
    <property type="entry name" value="AUTOTRANSPORTER"/>
    <property type="match status" value="1"/>
</dbReference>
<dbReference type="RefSeq" id="WP_310014147.1">
    <property type="nucleotide sequence ID" value="NZ_JAVDQT010000005.1"/>
</dbReference>
<dbReference type="PANTHER" id="PTHR35037">
    <property type="entry name" value="C-TERMINAL REGION OF AIDA-LIKE PROTEIN"/>
    <property type="match status" value="1"/>
</dbReference>
<gene>
    <name evidence="2" type="ORF">J2782_003145</name>
</gene>
<dbReference type="InterPro" id="IPR006315">
    <property type="entry name" value="OM_autotransptr_brl_dom"/>
</dbReference>
<name>A0ABU1MBJ4_9HYPH</name>
<evidence type="ECO:0000259" key="1">
    <source>
        <dbReference type="PROSITE" id="PS51208"/>
    </source>
</evidence>
<dbReference type="InterPro" id="IPR036709">
    <property type="entry name" value="Autotransporte_beta_dom_sf"/>
</dbReference>
<accession>A0ABU1MBJ4</accession>
<reference evidence="2 3" key="1">
    <citation type="submission" date="2023-07" db="EMBL/GenBank/DDBJ databases">
        <title>Sorghum-associated microbial communities from plants grown in Nebraska, USA.</title>
        <authorList>
            <person name="Schachtman D."/>
        </authorList>
    </citation>
    <scope>NUCLEOTIDE SEQUENCE [LARGE SCALE GENOMIC DNA]</scope>
    <source>
        <strain evidence="2 3">DS1730</strain>
    </source>
</reference>
<dbReference type="InterPro" id="IPR005546">
    <property type="entry name" value="Autotransporte_beta"/>
</dbReference>
<dbReference type="Gene3D" id="2.40.128.130">
    <property type="entry name" value="Autotransporter beta-domain"/>
    <property type="match status" value="1"/>
</dbReference>
<dbReference type="SMART" id="SM00869">
    <property type="entry name" value="Autotransporter"/>
    <property type="match status" value="1"/>
</dbReference>
<organism evidence="2 3">
    <name type="scientific">Brucella pseudogrignonensis</name>
    <dbReference type="NCBI Taxonomy" id="419475"/>
    <lineage>
        <taxon>Bacteria</taxon>
        <taxon>Pseudomonadati</taxon>
        <taxon>Pseudomonadota</taxon>
        <taxon>Alphaproteobacteria</taxon>
        <taxon>Hyphomicrobiales</taxon>
        <taxon>Brucellaceae</taxon>
        <taxon>Brucella/Ochrobactrum group</taxon>
        <taxon>Brucella</taxon>
    </lineage>
</organism>
<evidence type="ECO:0000313" key="3">
    <source>
        <dbReference type="Proteomes" id="UP001184614"/>
    </source>
</evidence>
<dbReference type="Pfam" id="PF18883">
    <property type="entry name" value="AC_1"/>
    <property type="match status" value="1"/>
</dbReference>
<evidence type="ECO:0000313" key="2">
    <source>
        <dbReference type="EMBL" id="MDR6433399.1"/>
    </source>
</evidence>
<dbReference type="Proteomes" id="UP001184614">
    <property type="component" value="Unassembled WGS sequence"/>
</dbReference>
<dbReference type="InterPro" id="IPR043990">
    <property type="entry name" value="AC_1"/>
</dbReference>
<dbReference type="InterPro" id="IPR051551">
    <property type="entry name" value="Autotransporter_adhesion"/>
</dbReference>
<keyword evidence="3" id="KW-1185">Reference proteome</keyword>
<comment type="caution">
    <text evidence="2">The sequence shown here is derived from an EMBL/GenBank/DDBJ whole genome shotgun (WGS) entry which is preliminary data.</text>
</comment>
<dbReference type="EMBL" id="JAVDQT010000005">
    <property type="protein sequence ID" value="MDR6433399.1"/>
    <property type="molecule type" value="Genomic_DNA"/>
</dbReference>
<dbReference type="InterPro" id="IPR012332">
    <property type="entry name" value="Autotransporter_pectin_lyase_C"/>
</dbReference>
<proteinExistence type="predicted"/>
<dbReference type="PANTHER" id="PTHR35037:SF3">
    <property type="entry name" value="C-TERMINAL REGION OF AIDA-LIKE PROTEIN"/>
    <property type="match status" value="1"/>
</dbReference>
<dbReference type="Pfam" id="PF03797">
    <property type="entry name" value="Autotransporter"/>
    <property type="match status" value="1"/>
</dbReference>
<sequence length="1035" mass="107405">MQSFTEANTLNATAAGAINNGTQIFNATSTFNASAAGAITGGDQNFHDTSFLDAGAAGSISGGTQNFAADSFLNANASEAINGGEQTFFSQSSLNVNAAGAIIGGLQYFNEYSTLNASAVGSISGGTQYLYDNSSLNARAADAINGGAQYFHANASLNASADGAISGGTQIFIDSSTLNANVEGAISGGFQTFYNTSTLNLNVANSISDGQQSFYNTSTLEAGLANALSGGIQYFYENSILNASAGDAISGGFQTLNNNTVLYAMTADAISGGTQQFYDTAILDASSADAISGGMQIFYSDNILSANATGAISNGEQHFQNTGILDANTKGAVSGGAQYFFVNSILNANAADAISGGIQYFYDTATFDASVTDALSNGKQVFFMNSTLRVLAQNSLTTTANVNFDNKFGGIGGILQLNGYDTVAGGINSLTKGSGRIVNNGDTNSVLTINTSLLAPAFYSGAIYDGSGVGSLAMNVAGGQLTFTGTATHTGGTDVSGGVLLVGVQGQAGGLVTGTVNVGQNGILGGVGTVGTTTNQGIISVGRTPDNKFSSNGIFTITGDYIGQNGLVLIDSVLGSDNSLTDKLVIEGDTAGSSSVIVTNIGGTGEKTVNGIKIIEVGGASDGQFSLIGNYKARSGQQVVVGGEYAYSLFQGVSSDPTDGNWYLRSQFQPTGPVDPVDPVNPDPLDPVEPEPLYQAGVPVYEVYPQALLGLNGVATLQQRTSNRVWSGNGNRVVAQGADAIGSPYAAPDEVGAAINGNGVWGRIEGSHNHMEPRFSTSDTNYNQNVFKMQAGIDGMLTETENGKLIGGFTVHYAHGKTKTNSAHGDGDISTDGYGLGGTLTWYGENGFYLDGQGQVTWYRSDLHSTTANIGLTDNNHGFGYALSLEGGQRFAINEAWSLTPQAQLTYSNVDFDAFTDAFDADVSLDRGESLQGRLGLTIDHENSWQNANGMLDRTRVYGIANLYYEFLKGTRVTVAESSFTSRNDRVWGGLGLGGSYNWNDDKYSIYGEGLVNTSLNHFGDSYAIKGNIGFKVKW</sequence>
<dbReference type="SUPFAM" id="SSF103515">
    <property type="entry name" value="Autotransporter"/>
    <property type="match status" value="1"/>
</dbReference>
<protein>
    <submittedName>
        <fullName evidence="2">Outer membrane autotransporter protein</fullName>
    </submittedName>
</protein>